<keyword evidence="2" id="KW-1185">Reference proteome</keyword>
<evidence type="ECO:0000313" key="2">
    <source>
        <dbReference type="Proteomes" id="UP000245698"/>
    </source>
</evidence>
<evidence type="ECO:0000313" key="1">
    <source>
        <dbReference type="EMBL" id="SJM34461.1"/>
    </source>
</evidence>
<protein>
    <submittedName>
        <fullName evidence="1">Uncharacterized protein</fullName>
    </submittedName>
</protein>
<dbReference type="AlphaFoldDB" id="A0A2P9ATF9"/>
<sequence>MVGNPVDAAMLAGESGYVEGSAVFGELDPGDEVRDMTKCVIC</sequence>
<dbReference type="Proteomes" id="UP000245698">
    <property type="component" value="Unassembled WGS sequence"/>
</dbReference>
<reference evidence="2" key="1">
    <citation type="submission" date="2016-12" db="EMBL/GenBank/DDBJ databases">
        <authorList>
            <person name="Brunel B."/>
        </authorList>
    </citation>
    <scope>NUCLEOTIDE SEQUENCE [LARGE SCALE GENOMIC DNA]</scope>
</reference>
<organism evidence="1 2">
    <name type="scientific">Mesorhizobium delmotii</name>
    <dbReference type="NCBI Taxonomy" id="1631247"/>
    <lineage>
        <taxon>Bacteria</taxon>
        <taxon>Pseudomonadati</taxon>
        <taxon>Pseudomonadota</taxon>
        <taxon>Alphaproteobacteria</taxon>
        <taxon>Hyphomicrobiales</taxon>
        <taxon>Phyllobacteriaceae</taxon>
        <taxon>Mesorhizobium</taxon>
    </lineage>
</organism>
<name>A0A2P9ATF9_9HYPH</name>
<accession>A0A2P9ATF9</accession>
<gene>
    <name evidence="1" type="ORF">BQ8482_440015</name>
</gene>
<dbReference type="EMBL" id="FUIG01000053">
    <property type="protein sequence ID" value="SJM34461.1"/>
    <property type="molecule type" value="Genomic_DNA"/>
</dbReference>
<proteinExistence type="predicted"/>